<comment type="pathway">
    <text evidence="1">Protein modification; protein glycosylation.</text>
</comment>
<proteinExistence type="predicted"/>
<protein>
    <recommendedName>
        <fullName evidence="5">O-GlcNAc transferase C-terminal domain-containing protein</fullName>
    </recommendedName>
</protein>
<accession>A0A2U2DTS0</accession>
<keyword evidence="2" id="KW-0808">Transferase</keyword>
<evidence type="ECO:0000313" key="6">
    <source>
        <dbReference type="EMBL" id="PWE56708.1"/>
    </source>
</evidence>
<comment type="caution">
    <text evidence="6">The sequence shown here is derived from an EMBL/GenBank/DDBJ whole genome shotgun (WGS) entry which is preliminary data.</text>
</comment>
<evidence type="ECO:0000259" key="5">
    <source>
        <dbReference type="Pfam" id="PF13844"/>
    </source>
</evidence>
<dbReference type="AlphaFoldDB" id="A0A2U2DTS0"/>
<dbReference type="Pfam" id="PF13844">
    <property type="entry name" value="Glyco_transf_41"/>
    <property type="match status" value="2"/>
</dbReference>
<evidence type="ECO:0000256" key="1">
    <source>
        <dbReference type="ARBA" id="ARBA00004922"/>
    </source>
</evidence>
<evidence type="ECO:0000256" key="4">
    <source>
        <dbReference type="ARBA" id="ARBA00022803"/>
    </source>
</evidence>
<dbReference type="RefSeq" id="WP_109458083.1">
    <property type="nucleotide sequence ID" value="NZ_QFBC01000003.1"/>
</dbReference>
<keyword evidence="4" id="KW-0802">TPR repeat</keyword>
<evidence type="ECO:0000256" key="3">
    <source>
        <dbReference type="ARBA" id="ARBA00022737"/>
    </source>
</evidence>
<keyword evidence="7" id="KW-1185">Reference proteome</keyword>
<sequence>MSIHLQKALQTYKSGNYKKTITLLSPVLQRPVVPPEALLIAAQCHSKTQQYPEAAEYYARAANLQTGKEAAILRTLAAKMRSRAGQTQEALVTAREAARGHGFDSNAEEAYRRILQVSLCLDEAEQAHADFLAGMKAGNAVLFGIEAAFDHITWCGDEAINARITRVQDGKPFTAEARAARRARPHRWGEKIRIGYLSNDFSDQHATMRLFQSVILAHDREKFDVTLFCYTPSDLIALDKGMRRQYPGLVPIGHLDDQAAEKRIRNQGIDILIDLKGHTKGARIDLVNRGLAPIQVAYLGYPGTGSGIDCDYAITDTVVTPDSSKPYFHEKLCRLPETYQSNDGRFRELPPPASRESLGLPEDRIVFASFNAHRKITPATAELWVRILEATGDSLLWIMCTDAFAQESFLHYMQSRGIDVERVRFAASAAYGPHVARLQAADIGLDTFPYNGHTTTSDKLWAGLPVATKKGSNFASRVSESLLNALGVPELVAADDDDYVRLCVELARDHEKRAAIRQKIADNRFSAPLFDTERFTRHLEQAYEMMAERAKAGLEPDHIDVPALPPRVHPFGTRPM</sequence>
<dbReference type="PANTHER" id="PTHR44366:SF1">
    <property type="entry name" value="UDP-N-ACETYLGLUCOSAMINE--PEPTIDE N-ACETYLGLUCOSAMINYLTRANSFERASE 110 KDA SUBUNIT"/>
    <property type="match status" value="1"/>
</dbReference>
<organism evidence="6 7">
    <name type="scientific">Metarhizobium album</name>
    <dbReference type="NCBI Taxonomy" id="2182425"/>
    <lineage>
        <taxon>Bacteria</taxon>
        <taxon>Pseudomonadati</taxon>
        <taxon>Pseudomonadota</taxon>
        <taxon>Alphaproteobacteria</taxon>
        <taxon>Hyphomicrobiales</taxon>
        <taxon>Rhizobiaceae</taxon>
        <taxon>Metarhizobium</taxon>
    </lineage>
</organism>
<dbReference type="GO" id="GO:0097363">
    <property type="term" value="F:protein O-acetylglucosaminyltransferase activity"/>
    <property type="evidence" value="ECO:0007669"/>
    <property type="project" value="TreeGrafter"/>
</dbReference>
<dbReference type="InterPro" id="IPR011990">
    <property type="entry name" value="TPR-like_helical_dom_sf"/>
</dbReference>
<reference evidence="6 7" key="1">
    <citation type="submission" date="2018-05" db="EMBL/GenBank/DDBJ databases">
        <title>The draft genome of strain NS-104.</title>
        <authorList>
            <person name="Hang P."/>
            <person name="Jiang J."/>
        </authorList>
    </citation>
    <scope>NUCLEOTIDE SEQUENCE [LARGE SCALE GENOMIC DNA]</scope>
    <source>
        <strain evidence="6 7">NS-104</strain>
    </source>
</reference>
<dbReference type="PANTHER" id="PTHR44366">
    <property type="entry name" value="UDP-N-ACETYLGLUCOSAMINE--PEPTIDE N-ACETYLGLUCOSAMINYLTRANSFERASE 110 KDA SUBUNIT"/>
    <property type="match status" value="1"/>
</dbReference>
<evidence type="ECO:0000256" key="2">
    <source>
        <dbReference type="ARBA" id="ARBA00022679"/>
    </source>
</evidence>
<dbReference type="InterPro" id="IPR029489">
    <property type="entry name" value="OGT/SEC/SPY_C"/>
</dbReference>
<feature type="domain" description="O-GlcNAc transferase C-terminal" evidence="5">
    <location>
        <begin position="187"/>
        <end position="343"/>
    </location>
</feature>
<dbReference type="Gene3D" id="1.25.40.10">
    <property type="entry name" value="Tetratricopeptide repeat domain"/>
    <property type="match status" value="1"/>
</dbReference>
<keyword evidence="3" id="KW-0677">Repeat</keyword>
<dbReference type="Gene3D" id="3.40.50.11380">
    <property type="match status" value="2"/>
</dbReference>
<evidence type="ECO:0000313" key="7">
    <source>
        <dbReference type="Proteomes" id="UP000245252"/>
    </source>
</evidence>
<dbReference type="EMBL" id="QFBC01000003">
    <property type="protein sequence ID" value="PWE56708.1"/>
    <property type="molecule type" value="Genomic_DNA"/>
</dbReference>
<dbReference type="GO" id="GO:0006493">
    <property type="term" value="P:protein O-linked glycosylation"/>
    <property type="evidence" value="ECO:0007669"/>
    <property type="project" value="InterPro"/>
</dbReference>
<dbReference type="OrthoDB" id="146908at2"/>
<feature type="domain" description="O-GlcNAc transferase C-terminal" evidence="5">
    <location>
        <begin position="353"/>
        <end position="538"/>
    </location>
</feature>
<dbReference type="SUPFAM" id="SSF81901">
    <property type="entry name" value="HCP-like"/>
    <property type="match status" value="1"/>
</dbReference>
<dbReference type="Gene3D" id="3.40.50.2000">
    <property type="entry name" value="Glycogen Phosphorylase B"/>
    <property type="match status" value="1"/>
</dbReference>
<dbReference type="Proteomes" id="UP000245252">
    <property type="component" value="Unassembled WGS sequence"/>
</dbReference>
<dbReference type="Gene3D" id="3.30.720.150">
    <property type="match status" value="1"/>
</dbReference>
<dbReference type="InterPro" id="IPR037919">
    <property type="entry name" value="OGT"/>
</dbReference>
<gene>
    <name evidence="6" type="ORF">DEM27_10100</name>
</gene>
<name>A0A2U2DTS0_9HYPH</name>